<dbReference type="OrthoDB" id="9986881at2759"/>
<evidence type="ECO:0000256" key="3">
    <source>
        <dbReference type="ARBA" id="ARBA00023015"/>
    </source>
</evidence>
<feature type="domain" description="Zn(2)-C6 fungal-type" evidence="8">
    <location>
        <begin position="27"/>
        <end position="56"/>
    </location>
</feature>
<dbReference type="GO" id="GO:0003677">
    <property type="term" value="F:DNA binding"/>
    <property type="evidence" value="ECO:0007669"/>
    <property type="project" value="UniProtKB-KW"/>
</dbReference>
<dbReference type="Pfam" id="PF04082">
    <property type="entry name" value="Fungal_trans"/>
    <property type="match status" value="1"/>
</dbReference>
<evidence type="ECO:0000256" key="2">
    <source>
        <dbReference type="ARBA" id="ARBA00022833"/>
    </source>
</evidence>
<dbReference type="Proteomes" id="UP000799441">
    <property type="component" value="Unassembled WGS sequence"/>
</dbReference>
<dbReference type="InterPro" id="IPR007219">
    <property type="entry name" value="XnlR_reg_dom"/>
</dbReference>
<dbReference type="PROSITE" id="PS00463">
    <property type="entry name" value="ZN2_CY6_FUNGAL_1"/>
    <property type="match status" value="1"/>
</dbReference>
<keyword evidence="5" id="KW-0804">Transcription</keyword>
<protein>
    <recommendedName>
        <fullName evidence="8">Zn(2)-C6 fungal-type domain-containing protein</fullName>
    </recommendedName>
</protein>
<dbReference type="InterPro" id="IPR036864">
    <property type="entry name" value="Zn2-C6_fun-type_DNA-bd_sf"/>
</dbReference>
<dbReference type="GO" id="GO:0009410">
    <property type="term" value="P:response to xenobiotic stimulus"/>
    <property type="evidence" value="ECO:0007669"/>
    <property type="project" value="TreeGrafter"/>
</dbReference>
<dbReference type="GO" id="GO:0006351">
    <property type="term" value="P:DNA-templated transcription"/>
    <property type="evidence" value="ECO:0007669"/>
    <property type="project" value="InterPro"/>
</dbReference>
<keyword evidence="3" id="KW-0805">Transcription regulation</keyword>
<dbReference type="GO" id="GO:0008270">
    <property type="term" value="F:zinc ion binding"/>
    <property type="evidence" value="ECO:0007669"/>
    <property type="project" value="InterPro"/>
</dbReference>
<evidence type="ECO:0000256" key="4">
    <source>
        <dbReference type="ARBA" id="ARBA00023125"/>
    </source>
</evidence>
<keyword evidence="10" id="KW-1185">Reference proteome</keyword>
<evidence type="ECO:0000256" key="7">
    <source>
        <dbReference type="SAM" id="MobiDB-lite"/>
    </source>
</evidence>
<evidence type="ECO:0000256" key="6">
    <source>
        <dbReference type="ARBA" id="ARBA00023242"/>
    </source>
</evidence>
<dbReference type="SUPFAM" id="SSF57701">
    <property type="entry name" value="Zn2/Cys6 DNA-binding domain"/>
    <property type="match status" value="1"/>
</dbReference>
<feature type="compositionally biased region" description="Polar residues" evidence="7">
    <location>
        <begin position="1"/>
        <end position="17"/>
    </location>
</feature>
<dbReference type="InterPro" id="IPR001138">
    <property type="entry name" value="Zn2Cys6_DnaBD"/>
</dbReference>
<organism evidence="9 10">
    <name type="scientific">Polychaeton citri CBS 116435</name>
    <dbReference type="NCBI Taxonomy" id="1314669"/>
    <lineage>
        <taxon>Eukaryota</taxon>
        <taxon>Fungi</taxon>
        <taxon>Dikarya</taxon>
        <taxon>Ascomycota</taxon>
        <taxon>Pezizomycotina</taxon>
        <taxon>Dothideomycetes</taxon>
        <taxon>Dothideomycetidae</taxon>
        <taxon>Capnodiales</taxon>
        <taxon>Capnodiaceae</taxon>
        <taxon>Polychaeton</taxon>
    </lineage>
</organism>
<evidence type="ECO:0000256" key="1">
    <source>
        <dbReference type="ARBA" id="ARBA00022723"/>
    </source>
</evidence>
<dbReference type="CDD" id="cd00067">
    <property type="entry name" value="GAL4"/>
    <property type="match status" value="1"/>
</dbReference>
<dbReference type="InterPro" id="IPR052478">
    <property type="entry name" value="Metabolite_Synth_Reg"/>
</dbReference>
<dbReference type="PROSITE" id="PS50048">
    <property type="entry name" value="ZN2_CY6_FUNGAL_2"/>
    <property type="match status" value="1"/>
</dbReference>
<sequence length="576" mass="65224">MTESESQPGSVAGNSPPAQKRQRAKQACEPCRLRKRRCDGGTPCNMCTQFEYKCYYERHPRKRSKIVEAQQPTDVDSEHMSYMKQELTNLRHLAGEDVFKLRSMEANSGIAFTRLLGMRLDPGSGPKLFTFGWNLGVSSPIVTKSPPVTELLTYEQMQAMAQLFFTHVHPLYGFLDREWTLRQLTLRWSNPSSTNIPDHLLCGIAAMGSLFADGSLNLMVPRLVDAAKIALEGASTMVPPSLQDISSWLLRVLFLRSTDHPHACWMATCTTMHLVESIGLQQENSNLVVYPPHEDHAHDPDVRRRVFWVARMLNSWVSFEYGRTRVSLRGVTCKLPAAKPDDYTTDFIDLYGLSCVLEPDRNSPPGQWDDLLRQVESYEARHDAVQLSRANIALTTFRRLRIANPNIPLDTLNRIISILLNGLEAAKNLASKGMPWWHVANIPFQATCVFLAMDSRESIAHIATALKVLEYVVYRFKTPALKDALKTARFLIRLSKKRKEEDTELLSQSLLKEPSGFDITRMNGSPPRMIPEGPSTTSSGEDWNLEYLNHSEFDWNFFLSHEMPTFAPGYMPDGAM</sequence>
<dbReference type="PANTHER" id="PTHR31779:SF5">
    <property type="entry name" value="ZN(II)2CYS6 TRANSCRIPTION FACTOR (EUROFUNG)"/>
    <property type="match status" value="1"/>
</dbReference>
<gene>
    <name evidence="9" type="ORF">K431DRAFT_271773</name>
</gene>
<keyword evidence="2" id="KW-0862">Zinc</keyword>
<keyword evidence="1" id="KW-0479">Metal-binding</keyword>
<comment type="caution">
    <text evidence="9">The sequence shown here is derived from an EMBL/GenBank/DDBJ whole genome shotgun (WGS) entry which is preliminary data.</text>
</comment>
<evidence type="ECO:0000313" key="9">
    <source>
        <dbReference type="EMBL" id="KAF2719970.1"/>
    </source>
</evidence>
<evidence type="ECO:0000313" key="10">
    <source>
        <dbReference type="Proteomes" id="UP000799441"/>
    </source>
</evidence>
<accession>A0A9P4UPF6</accession>
<dbReference type="SMART" id="SM00066">
    <property type="entry name" value="GAL4"/>
    <property type="match status" value="1"/>
</dbReference>
<dbReference type="CDD" id="cd12148">
    <property type="entry name" value="fungal_TF_MHR"/>
    <property type="match status" value="1"/>
</dbReference>
<dbReference type="EMBL" id="MU003805">
    <property type="protein sequence ID" value="KAF2719970.1"/>
    <property type="molecule type" value="Genomic_DNA"/>
</dbReference>
<name>A0A9P4UPF6_9PEZI</name>
<dbReference type="GO" id="GO:0000981">
    <property type="term" value="F:DNA-binding transcription factor activity, RNA polymerase II-specific"/>
    <property type="evidence" value="ECO:0007669"/>
    <property type="project" value="InterPro"/>
</dbReference>
<reference evidence="9" key="1">
    <citation type="journal article" date="2020" name="Stud. Mycol.">
        <title>101 Dothideomycetes genomes: a test case for predicting lifestyles and emergence of pathogens.</title>
        <authorList>
            <person name="Haridas S."/>
            <person name="Albert R."/>
            <person name="Binder M."/>
            <person name="Bloem J."/>
            <person name="Labutti K."/>
            <person name="Salamov A."/>
            <person name="Andreopoulos B."/>
            <person name="Baker S."/>
            <person name="Barry K."/>
            <person name="Bills G."/>
            <person name="Bluhm B."/>
            <person name="Cannon C."/>
            <person name="Castanera R."/>
            <person name="Culley D."/>
            <person name="Daum C."/>
            <person name="Ezra D."/>
            <person name="Gonzalez J."/>
            <person name="Henrissat B."/>
            <person name="Kuo A."/>
            <person name="Liang C."/>
            <person name="Lipzen A."/>
            <person name="Lutzoni F."/>
            <person name="Magnuson J."/>
            <person name="Mondo S."/>
            <person name="Nolan M."/>
            <person name="Ohm R."/>
            <person name="Pangilinan J."/>
            <person name="Park H.-J."/>
            <person name="Ramirez L."/>
            <person name="Alfaro M."/>
            <person name="Sun H."/>
            <person name="Tritt A."/>
            <person name="Yoshinaga Y."/>
            <person name="Zwiers L.-H."/>
            <person name="Turgeon B."/>
            <person name="Goodwin S."/>
            <person name="Spatafora J."/>
            <person name="Crous P."/>
            <person name="Grigoriev I."/>
        </authorList>
    </citation>
    <scope>NUCLEOTIDE SEQUENCE</scope>
    <source>
        <strain evidence="9">CBS 116435</strain>
    </source>
</reference>
<dbReference type="SMART" id="SM00906">
    <property type="entry name" value="Fungal_trans"/>
    <property type="match status" value="1"/>
</dbReference>
<dbReference type="Gene3D" id="4.10.240.10">
    <property type="entry name" value="Zn(2)-C6 fungal-type DNA-binding domain"/>
    <property type="match status" value="1"/>
</dbReference>
<evidence type="ECO:0000256" key="5">
    <source>
        <dbReference type="ARBA" id="ARBA00023163"/>
    </source>
</evidence>
<keyword evidence="6" id="KW-0539">Nucleus</keyword>
<dbReference type="Pfam" id="PF00172">
    <property type="entry name" value="Zn_clus"/>
    <property type="match status" value="1"/>
</dbReference>
<feature type="region of interest" description="Disordered" evidence="7">
    <location>
        <begin position="1"/>
        <end position="26"/>
    </location>
</feature>
<dbReference type="PANTHER" id="PTHR31779">
    <property type="entry name" value="2-NITROPROPANE DIOXYGENASE FAMILY, PUTATIVE (AFU_ORTHOLOGUE AFUA_2G17430)-RELATED"/>
    <property type="match status" value="1"/>
</dbReference>
<dbReference type="AlphaFoldDB" id="A0A9P4UPF6"/>
<evidence type="ECO:0000259" key="8">
    <source>
        <dbReference type="PROSITE" id="PS50048"/>
    </source>
</evidence>
<keyword evidence="4" id="KW-0238">DNA-binding</keyword>
<proteinExistence type="predicted"/>